<feature type="site" description="Interaction with substrate tRNA" evidence="10">
    <location>
        <position position="103"/>
    </location>
</feature>
<comment type="function">
    <text evidence="2 10 12">Catalyzes the transfer of a dimethylallyl group onto the adenine at position 37 in tRNAs that read codons beginning with uridine, leading to the formation of N6-(dimethylallyl)adenosine (i(6)A).</text>
</comment>
<evidence type="ECO:0000256" key="3">
    <source>
        <dbReference type="ARBA" id="ARBA00005842"/>
    </source>
</evidence>
<keyword evidence="6 10" id="KW-0547">Nucleotide-binding</keyword>
<evidence type="ECO:0000256" key="2">
    <source>
        <dbReference type="ARBA" id="ARBA00003213"/>
    </source>
</evidence>
<dbReference type="HAMAP" id="MF_00185">
    <property type="entry name" value="IPP_trans"/>
    <property type="match status" value="1"/>
</dbReference>
<dbReference type="Pfam" id="PF01715">
    <property type="entry name" value="IPPT"/>
    <property type="match status" value="1"/>
</dbReference>
<dbReference type="NCBIfam" id="TIGR00174">
    <property type="entry name" value="miaA"/>
    <property type="match status" value="1"/>
</dbReference>
<dbReference type="Gene3D" id="3.40.50.300">
    <property type="entry name" value="P-loop containing nucleotide triphosphate hydrolases"/>
    <property type="match status" value="1"/>
</dbReference>
<dbReference type="PANTHER" id="PTHR11088:SF60">
    <property type="entry name" value="TRNA DIMETHYLALLYLTRANSFERASE"/>
    <property type="match status" value="1"/>
</dbReference>
<evidence type="ECO:0000256" key="13">
    <source>
        <dbReference type="RuleBase" id="RU003785"/>
    </source>
</evidence>
<evidence type="ECO:0000256" key="12">
    <source>
        <dbReference type="RuleBase" id="RU003784"/>
    </source>
</evidence>
<comment type="similarity">
    <text evidence="3 10 13">Belongs to the IPP transferase family.</text>
</comment>
<evidence type="ECO:0000313" key="15">
    <source>
        <dbReference type="Proteomes" id="UP000034683"/>
    </source>
</evidence>
<accession>A0A0G0D0R2</accession>
<keyword evidence="4 10" id="KW-0808">Transferase</keyword>
<sequence>MESKRKIIVILGPTASGKSALAVKIAKKFNGEIISADSRQVYKRLDIGTGKITKKEMGGIPHHCISIVSPKKIFTVVDFKKCADKAIEKIFAKNKTPIIVGGTGLYIQAVVDNIVLPEVKPNWKLRKELEKKTTEEMFAMLKKLDPKRAKNIDAKNPRRLIRAIEIAKTLGKIPNLAVKPPSWEFLQIGVRLPNEILKKNIEKRIKKMLKDGLVAETKKLRNPPNGGGLSWKRIYELGFEYKYPALFLQKKISKDEMLSKMLIENWQYAKRQMTWFSAHGGSASGGKRDKKNNLDFKRKTSGKIYKRILNKNTLTIPLI</sequence>
<dbReference type="InterPro" id="IPR039657">
    <property type="entry name" value="Dimethylallyltransferase"/>
</dbReference>
<evidence type="ECO:0000256" key="9">
    <source>
        <dbReference type="ARBA" id="ARBA00049563"/>
    </source>
</evidence>
<organism evidence="14 15">
    <name type="scientific">Candidatus Nomurabacteria bacterium GW2011_GWA2_35_80</name>
    <dbReference type="NCBI Taxonomy" id="1618733"/>
    <lineage>
        <taxon>Bacteria</taxon>
        <taxon>Candidatus Nomuraibacteriota</taxon>
    </lineage>
</organism>
<comment type="caution">
    <text evidence="14">The sequence shown here is derived from an EMBL/GenBank/DDBJ whole genome shotgun (WGS) entry which is preliminary data.</text>
</comment>
<comment type="subunit">
    <text evidence="10">Monomer.</text>
</comment>
<gene>
    <name evidence="10" type="primary">miaA</name>
    <name evidence="14" type="ORF">UR92_C0019G0002</name>
</gene>
<evidence type="ECO:0000256" key="11">
    <source>
        <dbReference type="RuleBase" id="RU003783"/>
    </source>
</evidence>
<keyword evidence="7 10" id="KW-0067">ATP-binding</keyword>
<dbReference type="EC" id="2.5.1.75" evidence="10"/>
<dbReference type="GO" id="GO:0052381">
    <property type="term" value="F:tRNA dimethylallyltransferase activity"/>
    <property type="evidence" value="ECO:0007669"/>
    <property type="project" value="UniProtKB-UniRule"/>
</dbReference>
<comment type="caution">
    <text evidence="10">Lacks conserved residue(s) required for the propagation of feature annotation.</text>
</comment>
<dbReference type="Proteomes" id="UP000034683">
    <property type="component" value="Unassembled WGS sequence"/>
</dbReference>
<evidence type="ECO:0000313" key="14">
    <source>
        <dbReference type="EMBL" id="KKP87899.1"/>
    </source>
</evidence>
<evidence type="ECO:0000256" key="8">
    <source>
        <dbReference type="ARBA" id="ARBA00022842"/>
    </source>
</evidence>
<dbReference type="SUPFAM" id="SSF52540">
    <property type="entry name" value="P-loop containing nucleoside triphosphate hydrolases"/>
    <property type="match status" value="1"/>
</dbReference>
<evidence type="ECO:0000256" key="1">
    <source>
        <dbReference type="ARBA" id="ARBA00001946"/>
    </source>
</evidence>
<evidence type="ECO:0000256" key="6">
    <source>
        <dbReference type="ARBA" id="ARBA00022741"/>
    </source>
</evidence>
<evidence type="ECO:0000256" key="7">
    <source>
        <dbReference type="ARBA" id="ARBA00022840"/>
    </source>
</evidence>
<feature type="binding site" evidence="10">
    <location>
        <begin position="12"/>
        <end position="19"/>
    </location>
    <ligand>
        <name>ATP</name>
        <dbReference type="ChEBI" id="CHEBI:30616"/>
    </ligand>
</feature>
<keyword evidence="5 10" id="KW-0819">tRNA processing</keyword>
<dbReference type="Gene3D" id="1.10.20.140">
    <property type="match status" value="1"/>
</dbReference>
<reference evidence="14 15" key="1">
    <citation type="journal article" date="2015" name="Nature">
        <title>rRNA introns, odd ribosomes, and small enigmatic genomes across a large radiation of phyla.</title>
        <authorList>
            <person name="Brown C.T."/>
            <person name="Hug L.A."/>
            <person name="Thomas B.C."/>
            <person name="Sharon I."/>
            <person name="Castelle C.J."/>
            <person name="Singh A."/>
            <person name="Wilkins M.J."/>
            <person name="Williams K.H."/>
            <person name="Banfield J.F."/>
        </authorList>
    </citation>
    <scope>NUCLEOTIDE SEQUENCE [LARGE SCALE GENOMIC DNA]</scope>
</reference>
<comment type="catalytic activity">
    <reaction evidence="9 10 11">
        <text>adenosine(37) in tRNA + dimethylallyl diphosphate = N(6)-dimethylallyladenosine(37) in tRNA + diphosphate</text>
        <dbReference type="Rhea" id="RHEA:26482"/>
        <dbReference type="Rhea" id="RHEA-COMP:10162"/>
        <dbReference type="Rhea" id="RHEA-COMP:10375"/>
        <dbReference type="ChEBI" id="CHEBI:33019"/>
        <dbReference type="ChEBI" id="CHEBI:57623"/>
        <dbReference type="ChEBI" id="CHEBI:74411"/>
        <dbReference type="ChEBI" id="CHEBI:74415"/>
        <dbReference type="EC" id="2.5.1.75"/>
    </reaction>
</comment>
<dbReference type="AlphaFoldDB" id="A0A0G0D0R2"/>
<feature type="region of interest" description="Interaction with substrate tRNA" evidence="10">
    <location>
        <begin position="37"/>
        <end position="40"/>
    </location>
</feature>
<dbReference type="EMBL" id="LBRA01000019">
    <property type="protein sequence ID" value="KKP87899.1"/>
    <property type="molecule type" value="Genomic_DNA"/>
</dbReference>
<protein>
    <recommendedName>
        <fullName evidence="10">tRNA dimethylallyltransferase</fullName>
        <ecNumber evidence="10">2.5.1.75</ecNumber>
    </recommendedName>
    <alternativeName>
        <fullName evidence="10">Dimethylallyl diphosphate:tRNA dimethylallyltransferase</fullName>
        <shortName evidence="10">DMAPP:tRNA dimethylallyltransferase</shortName>
        <shortName evidence="10">DMATase</shortName>
    </alternativeName>
    <alternativeName>
        <fullName evidence="10">Isopentenyl-diphosphate:tRNA isopentenyltransferase</fullName>
        <shortName evidence="10">IPP transferase</shortName>
        <shortName evidence="10">IPPT</shortName>
        <shortName evidence="10">IPTase</shortName>
    </alternativeName>
</protein>
<dbReference type="GO" id="GO:0006400">
    <property type="term" value="P:tRNA modification"/>
    <property type="evidence" value="ECO:0007669"/>
    <property type="project" value="TreeGrafter"/>
</dbReference>
<feature type="binding site" evidence="10">
    <location>
        <begin position="14"/>
        <end position="19"/>
    </location>
    <ligand>
        <name>substrate</name>
    </ligand>
</feature>
<feature type="site" description="Interaction with substrate tRNA" evidence="10">
    <location>
        <position position="126"/>
    </location>
</feature>
<name>A0A0G0D0R2_9BACT</name>
<dbReference type="GO" id="GO:0005524">
    <property type="term" value="F:ATP binding"/>
    <property type="evidence" value="ECO:0007669"/>
    <property type="project" value="UniProtKB-UniRule"/>
</dbReference>
<dbReference type="PANTHER" id="PTHR11088">
    <property type="entry name" value="TRNA DIMETHYLALLYLTRANSFERASE"/>
    <property type="match status" value="1"/>
</dbReference>
<proteinExistence type="inferred from homology"/>
<dbReference type="InterPro" id="IPR027417">
    <property type="entry name" value="P-loop_NTPase"/>
</dbReference>
<evidence type="ECO:0000256" key="10">
    <source>
        <dbReference type="HAMAP-Rule" id="MF_00185"/>
    </source>
</evidence>
<evidence type="ECO:0000256" key="4">
    <source>
        <dbReference type="ARBA" id="ARBA00022679"/>
    </source>
</evidence>
<dbReference type="InterPro" id="IPR018022">
    <property type="entry name" value="IPT"/>
</dbReference>
<evidence type="ECO:0000256" key="5">
    <source>
        <dbReference type="ARBA" id="ARBA00022694"/>
    </source>
</evidence>
<dbReference type="PATRIC" id="fig|1618733.3.peg.362"/>
<keyword evidence="8 10" id="KW-0460">Magnesium</keyword>
<comment type="cofactor">
    <cofactor evidence="1 10">
        <name>Mg(2+)</name>
        <dbReference type="ChEBI" id="CHEBI:18420"/>
    </cofactor>
</comment>